<dbReference type="Proteomes" id="UP000641646">
    <property type="component" value="Unassembled WGS sequence"/>
</dbReference>
<dbReference type="EMBL" id="JACJPW010000084">
    <property type="protein sequence ID" value="MBD2184464.1"/>
    <property type="molecule type" value="Genomic_DNA"/>
</dbReference>
<organism evidence="2 3">
    <name type="scientific">Aerosakkonema funiforme FACHB-1375</name>
    <dbReference type="NCBI Taxonomy" id="2949571"/>
    <lineage>
        <taxon>Bacteria</taxon>
        <taxon>Bacillati</taxon>
        <taxon>Cyanobacteriota</taxon>
        <taxon>Cyanophyceae</taxon>
        <taxon>Oscillatoriophycideae</taxon>
        <taxon>Aerosakkonematales</taxon>
        <taxon>Aerosakkonemataceae</taxon>
        <taxon>Aerosakkonema</taxon>
    </lineage>
</organism>
<keyword evidence="3" id="KW-1185">Reference proteome</keyword>
<reference evidence="2" key="2">
    <citation type="submission" date="2020-08" db="EMBL/GenBank/DDBJ databases">
        <authorList>
            <person name="Chen M."/>
            <person name="Teng W."/>
            <person name="Zhao L."/>
            <person name="Hu C."/>
            <person name="Zhou Y."/>
            <person name="Han B."/>
            <person name="Song L."/>
            <person name="Shu W."/>
        </authorList>
    </citation>
    <scope>NUCLEOTIDE SEQUENCE</scope>
    <source>
        <strain evidence="2">FACHB-1375</strain>
    </source>
</reference>
<feature type="domain" description="DUF4325" evidence="1">
    <location>
        <begin position="33"/>
        <end position="94"/>
    </location>
</feature>
<reference evidence="2" key="1">
    <citation type="journal article" date="2015" name="ISME J.">
        <title>Draft Genome Sequence of Streptomyces incarnatus NRRL8089, which Produces the Nucleoside Antibiotic Sinefungin.</title>
        <authorList>
            <person name="Oshima K."/>
            <person name="Hattori M."/>
            <person name="Shimizu H."/>
            <person name="Fukuda K."/>
            <person name="Nemoto M."/>
            <person name="Inagaki K."/>
            <person name="Tamura T."/>
        </authorList>
    </citation>
    <scope>NUCLEOTIDE SEQUENCE</scope>
    <source>
        <strain evidence="2">FACHB-1375</strain>
    </source>
</reference>
<name>A0A926ZJA8_9CYAN</name>
<evidence type="ECO:0000313" key="3">
    <source>
        <dbReference type="Proteomes" id="UP000641646"/>
    </source>
</evidence>
<gene>
    <name evidence="2" type="ORF">H6G03_25920</name>
</gene>
<dbReference type="AlphaFoldDB" id="A0A926ZJA8"/>
<proteinExistence type="predicted"/>
<comment type="caution">
    <text evidence="2">The sequence shown here is derived from an EMBL/GenBank/DDBJ whole genome shotgun (WGS) entry which is preliminary data.</text>
</comment>
<sequence length="129" mass="14363">MKFFNSFSVLGDDIVKIVVTEVVGGNLCICCGDGQKVYDRISAAFQAGKKAIVSFLGVKETVPAFMDTAIAQLYEHFTEEEIEAKLSAIDIDADGIDDIKNAVYWKKEYLKDPQRFREAARKSLGDEDE</sequence>
<evidence type="ECO:0000313" key="2">
    <source>
        <dbReference type="EMBL" id="MBD2184464.1"/>
    </source>
</evidence>
<evidence type="ECO:0000259" key="1">
    <source>
        <dbReference type="Pfam" id="PF14213"/>
    </source>
</evidence>
<accession>A0A926ZJA8</accession>
<dbReference type="RefSeq" id="WP_190470892.1">
    <property type="nucleotide sequence ID" value="NZ_JACJPW010000084.1"/>
</dbReference>
<dbReference type="InterPro" id="IPR025474">
    <property type="entry name" value="DUF4325"/>
</dbReference>
<protein>
    <submittedName>
        <fullName evidence="2">STAS-like domain-containing protein</fullName>
    </submittedName>
</protein>
<dbReference type="Pfam" id="PF14213">
    <property type="entry name" value="DUF4325"/>
    <property type="match status" value="1"/>
</dbReference>